<comment type="similarity">
    <text evidence="10">Belongs to the NadD family.</text>
</comment>
<gene>
    <name evidence="10" type="primary">nadD</name>
    <name evidence="12" type="ORF">FLB61_08355</name>
</gene>
<dbReference type="NCBIfam" id="NF000840">
    <property type="entry name" value="PRK00071.1-3"/>
    <property type="match status" value="1"/>
</dbReference>
<dbReference type="InterPro" id="IPR004821">
    <property type="entry name" value="Cyt_trans-like"/>
</dbReference>
<keyword evidence="3 10" id="KW-0662">Pyridine nucleotide biosynthesis</keyword>
<dbReference type="HAMAP" id="MF_00244">
    <property type="entry name" value="NaMN_adenylyltr"/>
    <property type="match status" value="1"/>
</dbReference>
<evidence type="ECO:0000256" key="6">
    <source>
        <dbReference type="ARBA" id="ARBA00022741"/>
    </source>
</evidence>
<keyword evidence="5 10" id="KW-0548">Nucleotidyltransferase</keyword>
<evidence type="ECO:0000313" key="12">
    <source>
        <dbReference type="EMBL" id="MBY0759096.1"/>
    </source>
</evidence>
<evidence type="ECO:0000256" key="8">
    <source>
        <dbReference type="ARBA" id="ARBA00023027"/>
    </source>
</evidence>
<evidence type="ECO:0000256" key="3">
    <source>
        <dbReference type="ARBA" id="ARBA00022642"/>
    </source>
</evidence>
<evidence type="ECO:0000256" key="7">
    <source>
        <dbReference type="ARBA" id="ARBA00022840"/>
    </source>
</evidence>
<keyword evidence="7 10" id="KW-0067">ATP-binding</keyword>
<keyword evidence="4 10" id="KW-0808">Transferase</keyword>
<protein>
    <recommendedName>
        <fullName evidence="10">Probable nicotinate-nucleotide adenylyltransferase</fullName>
        <ecNumber evidence="10">2.7.7.18</ecNumber>
    </recommendedName>
    <alternativeName>
        <fullName evidence="10">Deamido-NAD(+) diphosphorylase</fullName>
    </alternativeName>
    <alternativeName>
        <fullName evidence="10">Deamido-NAD(+) pyrophosphorylase</fullName>
    </alternativeName>
    <alternativeName>
        <fullName evidence="10">Nicotinate mononucleotide adenylyltransferase</fullName>
        <shortName evidence="10">NaMN adenylyltransferase</shortName>
    </alternativeName>
</protein>
<comment type="catalytic activity">
    <reaction evidence="9 10">
        <text>nicotinate beta-D-ribonucleotide + ATP + H(+) = deamido-NAD(+) + diphosphate</text>
        <dbReference type="Rhea" id="RHEA:22860"/>
        <dbReference type="ChEBI" id="CHEBI:15378"/>
        <dbReference type="ChEBI" id="CHEBI:30616"/>
        <dbReference type="ChEBI" id="CHEBI:33019"/>
        <dbReference type="ChEBI" id="CHEBI:57502"/>
        <dbReference type="ChEBI" id="CHEBI:58437"/>
        <dbReference type="EC" id="2.7.7.18"/>
    </reaction>
</comment>
<dbReference type="Pfam" id="PF01467">
    <property type="entry name" value="CTP_transf_like"/>
    <property type="match status" value="1"/>
</dbReference>
<dbReference type="SUPFAM" id="SSF52374">
    <property type="entry name" value="Nucleotidylyl transferase"/>
    <property type="match status" value="1"/>
</dbReference>
<evidence type="ECO:0000313" key="13">
    <source>
        <dbReference type="Proteomes" id="UP000779049"/>
    </source>
</evidence>
<reference evidence="12 13" key="1">
    <citation type="journal article" date="2020" name="New Microbes New Infect">
        <title>Sellimonas caecigallum sp. nov., description and genome sequence of a new member of the Sellimonas genus isolated from the cecum of feral chicken.</title>
        <authorList>
            <person name="Wongkuna S."/>
            <person name="Ghimire S."/>
            <person name="Antony L."/>
            <person name="Chankhamhaengdecha S."/>
            <person name="Janvilisri T."/>
            <person name="Scaria J."/>
        </authorList>
    </citation>
    <scope>NUCLEOTIDE SEQUENCE [LARGE SCALE GENOMIC DNA]</scope>
    <source>
        <strain evidence="12 13">SW451</strain>
    </source>
</reference>
<evidence type="ECO:0000256" key="2">
    <source>
        <dbReference type="ARBA" id="ARBA00005019"/>
    </source>
</evidence>
<evidence type="ECO:0000256" key="4">
    <source>
        <dbReference type="ARBA" id="ARBA00022679"/>
    </source>
</evidence>
<dbReference type="InterPro" id="IPR014729">
    <property type="entry name" value="Rossmann-like_a/b/a_fold"/>
</dbReference>
<organism evidence="12 13">
    <name type="scientific">Sellimonas caecigallum</name>
    <dbReference type="NCBI Taxonomy" id="2592333"/>
    <lineage>
        <taxon>Bacteria</taxon>
        <taxon>Bacillati</taxon>
        <taxon>Bacillota</taxon>
        <taxon>Clostridia</taxon>
        <taxon>Lachnospirales</taxon>
        <taxon>Lachnospiraceae</taxon>
        <taxon>Sellimonas</taxon>
    </lineage>
</organism>
<name>A0ABS7L7L8_9FIRM</name>
<comment type="caution">
    <text evidence="12">The sequence shown here is derived from an EMBL/GenBank/DDBJ whole genome shotgun (WGS) entry which is preliminary data.</text>
</comment>
<dbReference type="EMBL" id="VIRV01000010">
    <property type="protein sequence ID" value="MBY0759096.1"/>
    <property type="molecule type" value="Genomic_DNA"/>
</dbReference>
<dbReference type="Gene3D" id="3.40.50.620">
    <property type="entry name" value="HUPs"/>
    <property type="match status" value="1"/>
</dbReference>
<dbReference type="NCBIfam" id="TIGR00482">
    <property type="entry name" value="nicotinate (nicotinamide) nucleotide adenylyltransferase"/>
    <property type="match status" value="1"/>
</dbReference>
<evidence type="ECO:0000256" key="9">
    <source>
        <dbReference type="ARBA" id="ARBA00048721"/>
    </source>
</evidence>
<dbReference type="PANTHER" id="PTHR39321:SF3">
    <property type="entry name" value="PHOSPHOPANTETHEINE ADENYLYLTRANSFERASE"/>
    <property type="match status" value="1"/>
</dbReference>
<sequence>MKTGIMGGTFNPIHNGHLMLAGHVMEEFGLDEIWFMPNGNPPHKRQESIGTSTSDRLEMVRIAIGDCPKFSIQPYEAEKKTVSYSYQTMEEFRKSYPDRDFYFIIGADSLFQMETWGHPDRLLSCCTVIAAKRDSKETDQDMKKQISYLEGKYHAQILLSQSPVFEVSSSEIREMIQRNHPIEGLVPEGVADYIRENHIYGDGNDESENQQNA</sequence>
<accession>A0ABS7L7L8</accession>
<evidence type="ECO:0000256" key="5">
    <source>
        <dbReference type="ARBA" id="ARBA00022695"/>
    </source>
</evidence>
<dbReference type="EC" id="2.7.7.18" evidence="10"/>
<keyword evidence="6 10" id="KW-0547">Nucleotide-binding</keyword>
<proteinExistence type="inferred from homology"/>
<dbReference type="InterPro" id="IPR005248">
    <property type="entry name" value="NadD/NMNAT"/>
</dbReference>
<keyword evidence="13" id="KW-1185">Reference proteome</keyword>
<dbReference type="Proteomes" id="UP000779049">
    <property type="component" value="Unassembled WGS sequence"/>
</dbReference>
<dbReference type="CDD" id="cd02165">
    <property type="entry name" value="NMNAT"/>
    <property type="match status" value="1"/>
</dbReference>
<evidence type="ECO:0000259" key="11">
    <source>
        <dbReference type="Pfam" id="PF01467"/>
    </source>
</evidence>
<evidence type="ECO:0000256" key="10">
    <source>
        <dbReference type="HAMAP-Rule" id="MF_00244"/>
    </source>
</evidence>
<evidence type="ECO:0000256" key="1">
    <source>
        <dbReference type="ARBA" id="ARBA00002324"/>
    </source>
</evidence>
<keyword evidence="8 10" id="KW-0520">NAD</keyword>
<dbReference type="PANTHER" id="PTHR39321">
    <property type="entry name" value="NICOTINATE-NUCLEOTIDE ADENYLYLTRANSFERASE-RELATED"/>
    <property type="match status" value="1"/>
</dbReference>
<dbReference type="RefSeq" id="WP_221919864.1">
    <property type="nucleotide sequence ID" value="NZ_CP173660.1"/>
</dbReference>
<dbReference type="NCBIfam" id="TIGR00125">
    <property type="entry name" value="cyt_tran_rel"/>
    <property type="match status" value="1"/>
</dbReference>
<comment type="pathway">
    <text evidence="2 10">Cofactor biosynthesis; NAD(+) biosynthesis; deamido-NAD(+) from nicotinate D-ribonucleotide: step 1/1.</text>
</comment>
<comment type="function">
    <text evidence="1 10">Catalyzes the reversible adenylation of nicotinate mononucleotide (NaMN) to nicotinic acid adenine dinucleotide (NaAD).</text>
</comment>
<dbReference type="GO" id="GO:0004515">
    <property type="term" value="F:nicotinate-nucleotide adenylyltransferase activity"/>
    <property type="evidence" value="ECO:0007669"/>
    <property type="project" value="UniProtKB-EC"/>
</dbReference>
<feature type="domain" description="Cytidyltransferase-like" evidence="11">
    <location>
        <begin position="5"/>
        <end position="174"/>
    </location>
</feature>